<accession>K7ZVV2</accession>
<keyword evidence="1" id="KW-1133">Transmembrane helix</keyword>
<proteinExistence type="predicted"/>
<reference evidence="2" key="1">
    <citation type="journal article" date="2012" name="Curr. Biol.">
        <title>Mitogenomic phylogenetic analysis supports continental-scale vicariance in subterranean thalassoid crustaceans.</title>
        <authorList>
            <person name="Bauza-Ribot M.M."/>
            <person name="Juan C."/>
            <person name="Nardi F."/>
            <person name="Oromi P."/>
            <person name="Pons J."/>
            <person name="Jaume D."/>
        </authorList>
    </citation>
    <scope>NUCLEOTIDE SEQUENCE</scope>
    <source>
        <strain evidence="2">Ousroutou</strain>
    </source>
</reference>
<keyword evidence="1" id="KW-0812">Transmembrane</keyword>
<keyword evidence="2" id="KW-0496">Mitochondrion</keyword>
<sequence length="52" mass="6169">MPQMAPSLWLIIYLFVWVMTYSLGNMMFYSTTDFPSSKKTTFSSEMMSILWQ</sequence>
<reference evidence="2" key="2">
    <citation type="submission" date="2012-06" db="EMBL/GenBank/DDBJ databases">
        <authorList>
            <person name="Fan L."/>
        </authorList>
    </citation>
    <scope>NUCLEOTIDE SEQUENCE</scope>
    <source>
        <strain evidence="2">Ousroutou</strain>
    </source>
</reference>
<evidence type="ECO:0000256" key="1">
    <source>
        <dbReference type="SAM" id="Phobius"/>
    </source>
</evidence>
<name>K7ZVV2_9CRUS</name>
<organism evidence="2">
    <name type="scientific">Metacrangonyx goulmimensis</name>
    <dbReference type="NCBI Taxonomy" id="1199162"/>
    <lineage>
        <taxon>Eukaryota</taxon>
        <taxon>Metazoa</taxon>
        <taxon>Ecdysozoa</taxon>
        <taxon>Arthropoda</taxon>
        <taxon>Crustacea</taxon>
        <taxon>Multicrustacea</taxon>
        <taxon>Malacostraca</taxon>
        <taxon>Eumalacostraca</taxon>
        <taxon>Peracarida</taxon>
        <taxon>Amphipoda</taxon>
        <taxon>Senticaudata</taxon>
        <taxon>Hadziida</taxon>
        <taxon>Hadzioidea</taxon>
        <taxon>Metacrangonyctidae</taxon>
        <taxon>Metacrangonyx</taxon>
    </lineage>
</organism>
<keyword evidence="1" id="KW-0472">Membrane</keyword>
<dbReference type="EMBL" id="HE860501">
    <property type="protein sequence ID" value="CCI69536.1"/>
    <property type="molecule type" value="Genomic_DNA"/>
</dbReference>
<geneLocation type="mitochondrion" evidence="2"/>
<protein>
    <submittedName>
        <fullName evidence="2">ATP synthase F0 subunit 8</fullName>
    </submittedName>
</protein>
<gene>
    <name evidence="2" type="primary">atp8</name>
</gene>
<dbReference type="AlphaFoldDB" id="K7ZVV2"/>
<evidence type="ECO:0000313" key="2">
    <source>
        <dbReference type="EMBL" id="CCI69536.1"/>
    </source>
</evidence>
<feature type="transmembrane region" description="Helical" evidence="1">
    <location>
        <begin position="6"/>
        <end position="29"/>
    </location>
</feature>